<sequence>MPRTHYFLAGIIYFFSSIFNLFASLRESTTHYNNAYSFPPGSAPIALVKPSRVLDLEFFHLHHLDLPPGCARETILPAMKEIATPPPLPNMPPAHDFNRLGFVYIKVLGMVNQVVPYTRSWHPLTTAVSYLVRIAPIVYMAFQAQPASPGGVQPDSDGVFEMEYPTT</sequence>
<dbReference type="EMBL" id="QTSX02003593">
    <property type="protein sequence ID" value="KAJ9070070.1"/>
    <property type="molecule type" value="Genomic_DNA"/>
</dbReference>
<protein>
    <submittedName>
        <fullName evidence="1">Uncharacterized protein</fullName>
    </submittedName>
</protein>
<evidence type="ECO:0000313" key="2">
    <source>
        <dbReference type="Proteomes" id="UP001165960"/>
    </source>
</evidence>
<gene>
    <name evidence="1" type="ORF">DSO57_1012126</name>
</gene>
<proteinExistence type="predicted"/>
<keyword evidence="2" id="KW-1185">Reference proteome</keyword>
<name>A0ACC2T660_9FUNG</name>
<reference evidence="1" key="1">
    <citation type="submission" date="2022-04" db="EMBL/GenBank/DDBJ databases">
        <title>Genome of the entomopathogenic fungus Entomophthora muscae.</title>
        <authorList>
            <person name="Elya C."/>
            <person name="Lovett B.R."/>
            <person name="Lee E."/>
            <person name="Macias A.M."/>
            <person name="Hajek A.E."/>
            <person name="De Bivort B.L."/>
            <person name="Kasson M.T."/>
            <person name="De Fine Licht H.H."/>
            <person name="Stajich J.E."/>
        </authorList>
    </citation>
    <scope>NUCLEOTIDE SEQUENCE</scope>
    <source>
        <strain evidence="1">Berkeley</strain>
    </source>
</reference>
<accession>A0ACC2T660</accession>
<dbReference type="Proteomes" id="UP001165960">
    <property type="component" value="Unassembled WGS sequence"/>
</dbReference>
<organism evidence="1 2">
    <name type="scientific">Entomophthora muscae</name>
    <dbReference type="NCBI Taxonomy" id="34485"/>
    <lineage>
        <taxon>Eukaryota</taxon>
        <taxon>Fungi</taxon>
        <taxon>Fungi incertae sedis</taxon>
        <taxon>Zoopagomycota</taxon>
        <taxon>Entomophthoromycotina</taxon>
        <taxon>Entomophthoromycetes</taxon>
        <taxon>Entomophthorales</taxon>
        <taxon>Entomophthoraceae</taxon>
        <taxon>Entomophthora</taxon>
    </lineage>
</organism>
<comment type="caution">
    <text evidence="1">The sequence shown here is derived from an EMBL/GenBank/DDBJ whole genome shotgun (WGS) entry which is preliminary data.</text>
</comment>
<evidence type="ECO:0000313" key="1">
    <source>
        <dbReference type="EMBL" id="KAJ9070070.1"/>
    </source>
</evidence>